<gene>
    <name evidence="2" type="ORF">SCLCIDRAFT_18644</name>
</gene>
<reference evidence="3" key="2">
    <citation type="submission" date="2015-01" db="EMBL/GenBank/DDBJ databases">
        <title>Evolutionary Origins and Diversification of the Mycorrhizal Mutualists.</title>
        <authorList>
            <consortium name="DOE Joint Genome Institute"/>
            <consortium name="Mycorrhizal Genomics Consortium"/>
            <person name="Kohler A."/>
            <person name="Kuo A."/>
            <person name="Nagy L.G."/>
            <person name="Floudas D."/>
            <person name="Copeland A."/>
            <person name="Barry K.W."/>
            <person name="Cichocki N."/>
            <person name="Veneault-Fourrey C."/>
            <person name="LaButti K."/>
            <person name="Lindquist E.A."/>
            <person name="Lipzen A."/>
            <person name="Lundell T."/>
            <person name="Morin E."/>
            <person name="Murat C."/>
            <person name="Riley R."/>
            <person name="Ohm R."/>
            <person name="Sun H."/>
            <person name="Tunlid A."/>
            <person name="Henrissat B."/>
            <person name="Grigoriev I.V."/>
            <person name="Hibbett D.S."/>
            <person name="Martin F."/>
        </authorList>
    </citation>
    <scope>NUCLEOTIDE SEQUENCE [LARGE SCALE GENOMIC DNA]</scope>
    <source>
        <strain evidence="3">Foug A</strain>
    </source>
</reference>
<evidence type="ECO:0000313" key="3">
    <source>
        <dbReference type="Proteomes" id="UP000053989"/>
    </source>
</evidence>
<evidence type="ECO:0000313" key="2">
    <source>
        <dbReference type="EMBL" id="KIM70530.1"/>
    </source>
</evidence>
<feature type="compositionally biased region" description="Basic and acidic residues" evidence="1">
    <location>
        <begin position="8"/>
        <end position="28"/>
    </location>
</feature>
<accession>A0A0C3ECV6</accession>
<organism evidence="2 3">
    <name type="scientific">Scleroderma citrinum Foug A</name>
    <dbReference type="NCBI Taxonomy" id="1036808"/>
    <lineage>
        <taxon>Eukaryota</taxon>
        <taxon>Fungi</taxon>
        <taxon>Dikarya</taxon>
        <taxon>Basidiomycota</taxon>
        <taxon>Agaricomycotina</taxon>
        <taxon>Agaricomycetes</taxon>
        <taxon>Agaricomycetidae</taxon>
        <taxon>Boletales</taxon>
        <taxon>Sclerodermatineae</taxon>
        <taxon>Sclerodermataceae</taxon>
        <taxon>Scleroderma</taxon>
    </lineage>
</organism>
<dbReference type="EMBL" id="KN822004">
    <property type="protein sequence ID" value="KIM70530.1"/>
    <property type="molecule type" value="Genomic_DNA"/>
</dbReference>
<name>A0A0C3ECV6_9AGAM</name>
<dbReference type="OrthoDB" id="2662900at2759"/>
<proteinExistence type="predicted"/>
<dbReference type="AlphaFoldDB" id="A0A0C3ECV6"/>
<reference evidence="2 3" key="1">
    <citation type="submission" date="2014-04" db="EMBL/GenBank/DDBJ databases">
        <authorList>
            <consortium name="DOE Joint Genome Institute"/>
            <person name="Kuo A."/>
            <person name="Kohler A."/>
            <person name="Nagy L.G."/>
            <person name="Floudas D."/>
            <person name="Copeland A."/>
            <person name="Barry K.W."/>
            <person name="Cichocki N."/>
            <person name="Veneault-Fourrey C."/>
            <person name="LaButti K."/>
            <person name="Lindquist E.A."/>
            <person name="Lipzen A."/>
            <person name="Lundell T."/>
            <person name="Morin E."/>
            <person name="Murat C."/>
            <person name="Sun H."/>
            <person name="Tunlid A."/>
            <person name="Henrissat B."/>
            <person name="Grigoriev I.V."/>
            <person name="Hibbett D.S."/>
            <person name="Martin F."/>
            <person name="Nordberg H.P."/>
            <person name="Cantor M.N."/>
            <person name="Hua S.X."/>
        </authorList>
    </citation>
    <scope>NUCLEOTIDE SEQUENCE [LARGE SCALE GENOMIC DNA]</scope>
    <source>
        <strain evidence="2 3">Foug A</strain>
    </source>
</reference>
<sequence length="637" mass="69605">MQKRRTKAEKAADDKRLKDAKAAKEEAAKQGVECLALMEMEAEAKANDAKVSKPKPCPHPQKWLKKTVDGIDKEMNNKGSSEHEPSQLRMTMKEAIKDCKTQKRTLKREDTVIIPKGTAKKFAQGGPVKTWVANVAAAETNNPAFPALSTKTSLTMLPSSYKNCSESTAPNTPVSLSDLPVDESNKIFTDAVDDRAEKLATTKRAMALGTQTVMITPVEESEDELDAPISSLHVTPRVTKRKAPLILDSEAEHTSEASIMEIDEPASKVVERKAQGHRTTSSTSISIQVKASDLPQCKRIKHEEMPSVSLATLSVSSADSTSPPSGNLPERACDADGYIIDAVKKRSEYNNKDLPVPSDHCWSRSFIPTATFWCSVQKNVWSVPDEELASALQLIFNVVYPDIKHWVTTSGSVFSVTIQRLSEWQNGFGSSALAMMLDFFSNLDDDVDICPVAEFLKSEYRFLIVAYVHVPGWDTQAMAAGKNGEGVIAMASAALERAIKFVVDGTIDVEQVLEDMANNADGKMKVKLLKVLNRATGRVMSSAFQFSAMNWNSDTAAYQELIHKRGQVFVQATFTAAQAYKPAGIKSGNSEADVNEPAGAPNPCSILCEILFDFQLLVLLQLLYLSLLVFGGSNCSL</sequence>
<dbReference type="Proteomes" id="UP000053989">
    <property type="component" value="Unassembled WGS sequence"/>
</dbReference>
<feature type="region of interest" description="Disordered" evidence="1">
    <location>
        <begin position="1"/>
        <end position="28"/>
    </location>
</feature>
<dbReference type="HOGENOM" id="CLU_023634_0_0_1"/>
<keyword evidence="3" id="KW-1185">Reference proteome</keyword>
<evidence type="ECO:0000256" key="1">
    <source>
        <dbReference type="SAM" id="MobiDB-lite"/>
    </source>
</evidence>
<dbReference type="InParanoid" id="A0A0C3ECV6"/>
<protein>
    <submittedName>
        <fullName evidence="2">Uncharacterized protein</fullName>
    </submittedName>
</protein>